<dbReference type="InterPro" id="IPR039420">
    <property type="entry name" value="WalR-like"/>
</dbReference>
<gene>
    <name evidence="8" type="ORF">ACFSUF_23415</name>
</gene>
<protein>
    <submittedName>
        <fullName evidence="8">Winged helix-turn-helix domain-containing protein</fullName>
    </submittedName>
</protein>
<dbReference type="CDD" id="cd00383">
    <property type="entry name" value="trans_reg_C"/>
    <property type="match status" value="1"/>
</dbReference>
<dbReference type="Pfam" id="PF00486">
    <property type="entry name" value="Trans_reg_C"/>
    <property type="match status" value="1"/>
</dbReference>
<keyword evidence="5" id="KW-0804">Transcription</keyword>
<keyword evidence="4 6" id="KW-0238">DNA-binding</keyword>
<dbReference type="PANTHER" id="PTHR48111:SF1">
    <property type="entry name" value="TWO-COMPONENT RESPONSE REGULATOR ORR33"/>
    <property type="match status" value="1"/>
</dbReference>
<dbReference type="SMART" id="SM00862">
    <property type="entry name" value="Trans_reg_C"/>
    <property type="match status" value="1"/>
</dbReference>
<dbReference type="InterPro" id="IPR016032">
    <property type="entry name" value="Sig_transdc_resp-reg_C-effctor"/>
</dbReference>
<evidence type="ECO:0000259" key="7">
    <source>
        <dbReference type="PROSITE" id="PS51755"/>
    </source>
</evidence>
<dbReference type="SUPFAM" id="SSF46894">
    <property type="entry name" value="C-terminal effector domain of the bipartite response regulators"/>
    <property type="match status" value="1"/>
</dbReference>
<evidence type="ECO:0000313" key="9">
    <source>
        <dbReference type="Proteomes" id="UP001597541"/>
    </source>
</evidence>
<keyword evidence="9" id="KW-1185">Reference proteome</keyword>
<dbReference type="Gene3D" id="1.10.10.10">
    <property type="entry name" value="Winged helix-like DNA-binding domain superfamily/Winged helix DNA-binding domain"/>
    <property type="match status" value="1"/>
</dbReference>
<dbReference type="PROSITE" id="PS51755">
    <property type="entry name" value="OMPR_PHOB"/>
    <property type="match status" value="1"/>
</dbReference>
<evidence type="ECO:0000256" key="1">
    <source>
        <dbReference type="ARBA" id="ARBA00022553"/>
    </source>
</evidence>
<evidence type="ECO:0000256" key="6">
    <source>
        <dbReference type="PROSITE-ProRule" id="PRU01091"/>
    </source>
</evidence>
<keyword evidence="1" id="KW-0597">Phosphoprotein</keyword>
<dbReference type="Proteomes" id="UP001597541">
    <property type="component" value="Unassembled WGS sequence"/>
</dbReference>
<reference evidence="9" key="1">
    <citation type="journal article" date="2019" name="Int. J. Syst. Evol. Microbiol.">
        <title>The Global Catalogue of Microorganisms (GCM) 10K type strain sequencing project: providing services to taxonomists for standard genome sequencing and annotation.</title>
        <authorList>
            <consortium name="The Broad Institute Genomics Platform"/>
            <consortium name="The Broad Institute Genome Sequencing Center for Infectious Disease"/>
            <person name="Wu L."/>
            <person name="Ma J."/>
        </authorList>
    </citation>
    <scope>NUCLEOTIDE SEQUENCE [LARGE SCALE GENOMIC DNA]</scope>
    <source>
        <strain evidence="9">KCTC 3950</strain>
    </source>
</reference>
<name>A0ABW5PJE3_9BACL</name>
<comment type="caution">
    <text evidence="8">The sequence shown here is derived from an EMBL/GenBank/DDBJ whole genome shotgun (WGS) entry which is preliminary data.</text>
</comment>
<feature type="domain" description="OmpR/PhoB-type" evidence="7">
    <location>
        <begin position="156"/>
        <end position="255"/>
    </location>
</feature>
<evidence type="ECO:0000256" key="4">
    <source>
        <dbReference type="ARBA" id="ARBA00023125"/>
    </source>
</evidence>
<dbReference type="PANTHER" id="PTHR48111">
    <property type="entry name" value="REGULATOR OF RPOS"/>
    <property type="match status" value="1"/>
</dbReference>
<accession>A0ABW5PJE3</accession>
<dbReference type="EMBL" id="JBHUME010000019">
    <property type="protein sequence ID" value="MFD2615356.1"/>
    <property type="molecule type" value="Genomic_DNA"/>
</dbReference>
<evidence type="ECO:0000313" key="8">
    <source>
        <dbReference type="EMBL" id="MFD2615356.1"/>
    </source>
</evidence>
<feature type="DNA-binding region" description="OmpR/PhoB-type" evidence="6">
    <location>
        <begin position="156"/>
        <end position="255"/>
    </location>
</feature>
<keyword evidence="2" id="KW-0902">Two-component regulatory system</keyword>
<dbReference type="InterPro" id="IPR001867">
    <property type="entry name" value="OmpR/PhoB-type_DNA-bd"/>
</dbReference>
<dbReference type="RefSeq" id="WP_377607164.1">
    <property type="nucleotide sequence ID" value="NZ_JBHUME010000019.1"/>
</dbReference>
<proteinExistence type="predicted"/>
<keyword evidence="3" id="KW-0805">Transcription regulation</keyword>
<evidence type="ECO:0000256" key="5">
    <source>
        <dbReference type="ARBA" id="ARBA00023163"/>
    </source>
</evidence>
<evidence type="ECO:0000256" key="3">
    <source>
        <dbReference type="ARBA" id="ARBA00023015"/>
    </source>
</evidence>
<evidence type="ECO:0000256" key="2">
    <source>
        <dbReference type="ARBA" id="ARBA00023012"/>
    </source>
</evidence>
<sequence>MLNAEELNDRDLQAMTGAVCVRTSRIVVVSPFPNRFRELITALSASCNDVMIFHRFEPSLLSDFPVDAFILDFTTQASEGDLRLFQAMDRDAARAQRTLLLVSDEVDAKELSEYGQPAVWPMEIPDALTHVNRVMESSSSVASAVKLESAEPGLADAVRQFKDLEVYTKKMTVLHQGNRIDLTKTEYELLQLFLQSDGAVLSRDEVMERLWGGDFFGGSNVVDVHVKSLRKKLGDTPAAPKYIATVRGVGYRLVDE</sequence>
<dbReference type="InterPro" id="IPR036388">
    <property type="entry name" value="WH-like_DNA-bd_sf"/>
</dbReference>
<organism evidence="8 9">
    <name type="scientific">Paenibacillus gansuensis</name>
    <dbReference type="NCBI Taxonomy" id="306542"/>
    <lineage>
        <taxon>Bacteria</taxon>
        <taxon>Bacillati</taxon>
        <taxon>Bacillota</taxon>
        <taxon>Bacilli</taxon>
        <taxon>Bacillales</taxon>
        <taxon>Paenibacillaceae</taxon>
        <taxon>Paenibacillus</taxon>
    </lineage>
</organism>